<sequence length="109" mass="12197">MGILSITSLINRGIEKMKAELDRIRRLIAVDAWSLAAIMTSIFNAFMNGDLWSGSEDGAIIVWPWGDNEKADLLPREEKYNTYWRATYDSLMSWPGSATKDVDIVAAGL</sequence>
<protein>
    <submittedName>
        <fullName evidence="1">Uncharacterized protein</fullName>
    </submittedName>
</protein>
<name>A0ACB8XX58_9ASTR</name>
<keyword evidence="2" id="KW-1185">Reference proteome</keyword>
<accession>A0ACB8XX58</accession>
<reference evidence="2" key="1">
    <citation type="journal article" date="2022" name="Mol. Ecol. Resour.">
        <title>The genomes of chicory, endive, great burdock and yacon provide insights into Asteraceae palaeo-polyploidization history and plant inulin production.</title>
        <authorList>
            <person name="Fan W."/>
            <person name="Wang S."/>
            <person name="Wang H."/>
            <person name="Wang A."/>
            <person name="Jiang F."/>
            <person name="Liu H."/>
            <person name="Zhao H."/>
            <person name="Xu D."/>
            <person name="Zhang Y."/>
        </authorList>
    </citation>
    <scope>NUCLEOTIDE SEQUENCE [LARGE SCALE GENOMIC DNA]</scope>
    <source>
        <strain evidence="2">cv. Yunnan</strain>
    </source>
</reference>
<reference evidence="1 2" key="2">
    <citation type="journal article" date="2022" name="Mol. Ecol. Resour.">
        <title>The genomes of chicory, endive, great burdock and yacon provide insights into Asteraceae paleo-polyploidization history and plant inulin production.</title>
        <authorList>
            <person name="Fan W."/>
            <person name="Wang S."/>
            <person name="Wang H."/>
            <person name="Wang A."/>
            <person name="Jiang F."/>
            <person name="Liu H."/>
            <person name="Zhao H."/>
            <person name="Xu D."/>
            <person name="Zhang Y."/>
        </authorList>
    </citation>
    <scope>NUCLEOTIDE SEQUENCE [LARGE SCALE GENOMIC DNA]</scope>
    <source>
        <strain evidence="2">cv. Yunnan</strain>
        <tissue evidence="1">Leaves</tissue>
    </source>
</reference>
<comment type="caution">
    <text evidence="1">The sequence shown here is derived from an EMBL/GenBank/DDBJ whole genome shotgun (WGS) entry which is preliminary data.</text>
</comment>
<evidence type="ECO:0000313" key="2">
    <source>
        <dbReference type="Proteomes" id="UP001056120"/>
    </source>
</evidence>
<proteinExistence type="predicted"/>
<dbReference type="Proteomes" id="UP001056120">
    <property type="component" value="Linkage Group LG29"/>
</dbReference>
<dbReference type="EMBL" id="CM042046">
    <property type="protein sequence ID" value="KAI3676065.1"/>
    <property type="molecule type" value="Genomic_DNA"/>
</dbReference>
<gene>
    <name evidence="1" type="ORF">L1987_85662</name>
</gene>
<evidence type="ECO:0000313" key="1">
    <source>
        <dbReference type="EMBL" id="KAI3676065.1"/>
    </source>
</evidence>
<organism evidence="1 2">
    <name type="scientific">Smallanthus sonchifolius</name>
    <dbReference type="NCBI Taxonomy" id="185202"/>
    <lineage>
        <taxon>Eukaryota</taxon>
        <taxon>Viridiplantae</taxon>
        <taxon>Streptophyta</taxon>
        <taxon>Embryophyta</taxon>
        <taxon>Tracheophyta</taxon>
        <taxon>Spermatophyta</taxon>
        <taxon>Magnoliopsida</taxon>
        <taxon>eudicotyledons</taxon>
        <taxon>Gunneridae</taxon>
        <taxon>Pentapetalae</taxon>
        <taxon>asterids</taxon>
        <taxon>campanulids</taxon>
        <taxon>Asterales</taxon>
        <taxon>Asteraceae</taxon>
        <taxon>Asteroideae</taxon>
        <taxon>Heliantheae alliance</taxon>
        <taxon>Millerieae</taxon>
        <taxon>Smallanthus</taxon>
    </lineage>
</organism>